<dbReference type="PANTHER" id="PTHR37182">
    <property type="entry name" value="F24J8.11 PROTEIN"/>
    <property type="match status" value="1"/>
</dbReference>
<dbReference type="Proteomes" id="UP000507245">
    <property type="component" value="Unassembled WGS sequence"/>
</dbReference>
<evidence type="ECO:0000256" key="1">
    <source>
        <dbReference type="SAM" id="MobiDB-lite"/>
    </source>
</evidence>
<evidence type="ECO:0000313" key="2">
    <source>
        <dbReference type="EMBL" id="CAB4319263.1"/>
    </source>
</evidence>
<keyword evidence="3" id="KW-1185">Reference proteome</keyword>
<sequence>MAHSLASPPPATATTTKNISCFQYCVGFQKVRACYHQVSDGANANANAHARNNRLVINSRRSLGLGLAGALISFNVSDPSPIANAAARRPPPPPAEEKEKKDPNVSGVLAKVLASKKRKEAMKESVAKLRDKGKLIEQPSQSQP</sequence>
<organism evidence="2 3">
    <name type="scientific">Prunus armeniaca</name>
    <name type="common">Apricot</name>
    <name type="synonym">Armeniaca vulgaris</name>
    <dbReference type="NCBI Taxonomy" id="36596"/>
    <lineage>
        <taxon>Eukaryota</taxon>
        <taxon>Viridiplantae</taxon>
        <taxon>Streptophyta</taxon>
        <taxon>Embryophyta</taxon>
        <taxon>Tracheophyta</taxon>
        <taxon>Spermatophyta</taxon>
        <taxon>Magnoliopsida</taxon>
        <taxon>eudicotyledons</taxon>
        <taxon>Gunneridae</taxon>
        <taxon>Pentapetalae</taxon>
        <taxon>rosids</taxon>
        <taxon>fabids</taxon>
        <taxon>Rosales</taxon>
        <taxon>Rosaceae</taxon>
        <taxon>Amygdaloideae</taxon>
        <taxon>Amygdaleae</taxon>
        <taxon>Prunus</taxon>
    </lineage>
</organism>
<dbReference type="PANTHER" id="PTHR37182:SF2">
    <property type="entry name" value="F24J8.11 PROTEIN"/>
    <property type="match status" value="1"/>
</dbReference>
<dbReference type="EMBL" id="CAEKKB010000007">
    <property type="protein sequence ID" value="CAB4319263.1"/>
    <property type="molecule type" value="Genomic_DNA"/>
</dbReference>
<gene>
    <name evidence="2" type="ORF">ORAREDHAP_LOCUS46452</name>
</gene>
<dbReference type="AlphaFoldDB" id="A0A6J5Y491"/>
<name>A0A6J5Y491_PRUAR</name>
<dbReference type="OrthoDB" id="1166115at2759"/>
<proteinExistence type="predicted"/>
<reference evidence="3" key="1">
    <citation type="journal article" date="2020" name="Genome Biol.">
        <title>Gamete binning: chromosome-level and haplotype-resolved genome assembly enabled by high-throughput single-cell sequencing of gamete genomes.</title>
        <authorList>
            <person name="Campoy J.A."/>
            <person name="Sun H."/>
            <person name="Goel M."/>
            <person name="Jiao W.-B."/>
            <person name="Folz-Donahue K."/>
            <person name="Wang N."/>
            <person name="Rubio M."/>
            <person name="Liu C."/>
            <person name="Kukat C."/>
            <person name="Ruiz D."/>
            <person name="Huettel B."/>
            <person name="Schneeberger K."/>
        </authorList>
    </citation>
    <scope>NUCLEOTIDE SEQUENCE [LARGE SCALE GENOMIC DNA]</scope>
    <source>
        <strain evidence="3">cv. Rojo Pasion</strain>
    </source>
</reference>
<feature type="compositionally biased region" description="Low complexity" evidence="1">
    <location>
        <begin position="79"/>
        <end position="88"/>
    </location>
</feature>
<accession>A0A6J5Y491</accession>
<feature type="compositionally biased region" description="Basic and acidic residues" evidence="1">
    <location>
        <begin position="121"/>
        <end position="135"/>
    </location>
</feature>
<evidence type="ECO:0000313" key="3">
    <source>
        <dbReference type="Proteomes" id="UP000507245"/>
    </source>
</evidence>
<feature type="region of interest" description="Disordered" evidence="1">
    <location>
        <begin position="78"/>
        <end position="144"/>
    </location>
</feature>
<protein>
    <submittedName>
        <fullName evidence="2">Uncharacterized protein</fullName>
    </submittedName>
</protein>